<protein>
    <submittedName>
        <fullName evidence="5">GntR family transcriptional regulator</fullName>
    </submittedName>
</protein>
<accession>A0ABP8G927</accession>
<dbReference type="Gene3D" id="1.10.287.100">
    <property type="match status" value="1"/>
</dbReference>
<dbReference type="Proteomes" id="UP001501207">
    <property type="component" value="Unassembled WGS sequence"/>
</dbReference>
<evidence type="ECO:0000259" key="4">
    <source>
        <dbReference type="PROSITE" id="PS50949"/>
    </source>
</evidence>
<dbReference type="SUPFAM" id="SSF46785">
    <property type="entry name" value="Winged helix' DNA-binding domain"/>
    <property type="match status" value="1"/>
</dbReference>
<dbReference type="SMART" id="SM00345">
    <property type="entry name" value="HTH_GNTR"/>
    <property type="match status" value="1"/>
</dbReference>
<evidence type="ECO:0000313" key="6">
    <source>
        <dbReference type="Proteomes" id="UP001501207"/>
    </source>
</evidence>
<name>A0ABP8G927_9BACT</name>
<evidence type="ECO:0000256" key="2">
    <source>
        <dbReference type="ARBA" id="ARBA00023125"/>
    </source>
</evidence>
<evidence type="ECO:0000313" key="5">
    <source>
        <dbReference type="EMBL" id="GAA4319907.1"/>
    </source>
</evidence>
<organism evidence="5 6">
    <name type="scientific">Compostibacter hankyongensis</name>
    <dbReference type="NCBI Taxonomy" id="1007089"/>
    <lineage>
        <taxon>Bacteria</taxon>
        <taxon>Pseudomonadati</taxon>
        <taxon>Bacteroidota</taxon>
        <taxon>Chitinophagia</taxon>
        <taxon>Chitinophagales</taxon>
        <taxon>Chitinophagaceae</taxon>
        <taxon>Compostibacter</taxon>
    </lineage>
</organism>
<evidence type="ECO:0000256" key="3">
    <source>
        <dbReference type="ARBA" id="ARBA00023163"/>
    </source>
</evidence>
<comment type="caution">
    <text evidence="5">The sequence shown here is derived from an EMBL/GenBank/DDBJ whole genome shotgun (WGS) entry which is preliminary data.</text>
</comment>
<dbReference type="Pfam" id="PF00392">
    <property type="entry name" value="GntR"/>
    <property type="match status" value="1"/>
</dbReference>
<dbReference type="PANTHER" id="PTHR38445">
    <property type="entry name" value="HTH-TYPE TRANSCRIPTIONAL REPRESSOR YTRA"/>
    <property type="match status" value="1"/>
</dbReference>
<gene>
    <name evidence="5" type="ORF">GCM10023143_33690</name>
</gene>
<proteinExistence type="predicted"/>
<sequence>MEFNHTQAIYLQIAEYVCDRIQSGQWAPEDRVPSVRELAVDLEVNPNTVMRAYEYLQQQEIIYTRRGLGYFVGADAVRKLKKIRSEQFFREELPQLFRKIALLDIAWDELGKQYEQFRRKEAGKNR</sequence>
<dbReference type="RefSeq" id="WP_344981568.1">
    <property type="nucleotide sequence ID" value="NZ_BAABFN010000022.1"/>
</dbReference>
<dbReference type="EMBL" id="BAABFN010000022">
    <property type="protein sequence ID" value="GAA4319907.1"/>
    <property type="molecule type" value="Genomic_DNA"/>
</dbReference>
<keyword evidence="3" id="KW-0804">Transcription</keyword>
<dbReference type="CDD" id="cd07377">
    <property type="entry name" value="WHTH_GntR"/>
    <property type="match status" value="1"/>
</dbReference>
<keyword evidence="6" id="KW-1185">Reference proteome</keyword>
<dbReference type="PANTHER" id="PTHR38445:SF10">
    <property type="entry name" value="GNTR-FAMILY TRANSCRIPTIONAL REGULATOR"/>
    <property type="match status" value="1"/>
</dbReference>
<dbReference type="InterPro" id="IPR036390">
    <property type="entry name" value="WH_DNA-bd_sf"/>
</dbReference>
<evidence type="ECO:0000256" key="1">
    <source>
        <dbReference type="ARBA" id="ARBA00023015"/>
    </source>
</evidence>
<dbReference type="InterPro" id="IPR036388">
    <property type="entry name" value="WH-like_DNA-bd_sf"/>
</dbReference>
<keyword evidence="1" id="KW-0805">Transcription regulation</keyword>
<feature type="domain" description="HTH gntR-type" evidence="4">
    <location>
        <begin position="7"/>
        <end position="75"/>
    </location>
</feature>
<dbReference type="InterPro" id="IPR000524">
    <property type="entry name" value="Tscrpt_reg_HTH_GntR"/>
</dbReference>
<keyword evidence="2" id="KW-0238">DNA-binding</keyword>
<reference evidence="6" key="1">
    <citation type="journal article" date="2019" name="Int. J. Syst. Evol. Microbiol.">
        <title>The Global Catalogue of Microorganisms (GCM) 10K type strain sequencing project: providing services to taxonomists for standard genome sequencing and annotation.</title>
        <authorList>
            <consortium name="The Broad Institute Genomics Platform"/>
            <consortium name="The Broad Institute Genome Sequencing Center for Infectious Disease"/>
            <person name="Wu L."/>
            <person name="Ma J."/>
        </authorList>
    </citation>
    <scope>NUCLEOTIDE SEQUENCE [LARGE SCALE GENOMIC DNA]</scope>
    <source>
        <strain evidence="6">JCM 17664</strain>
    </source>
</reference>
<dbReference type="PROSITE" id="PS50949">
    <property type="entry name" value="HTH_GNTR"/>
    <property type="match status" value="1"/>
</dbReference>
<dbReference type="Gene3D" id="1.10.10.10">
    <property type="entry name" value="Winged helix-like DNA-binding domain superfamily/Winged helix DNA-binding domain"/>
    <property type="match status" value="1"/>
</dbReference>